<dbReference type="EMBL" id="JANEYF010003136">
    <property type="protein sequence ID" value="KAJ8938935.1"/>
    <property type="molecule type" value="Genomic_DNA"/>
</dbReference>
<accession>A0AAV8XK50</accession>
<protein>
    <recommendedName>
        <fullName evidence="1">Cns1/TTC4 wheel domain-containing protein</fullName>
    </recommendedName>
</protein>
<dbReference type="InterPro" id="IPR044059">
    <property type="entry name" value="Csn1/TTC4_wheel"/>
</dbReference>
<proteinExistence type="predicted"/>
<reference evidence="2" key="1">
    <citation type="journal article" date="2023" name="Insect Mol. Biol.">
        <title>Genome sequencing provides insights into the evolution of gene families encoding plant cell wall-degrading enzymes in longhorned beetles.</title>
        <authorList>
            <person name="Shin N.R."/>
            <person name="Okamura Y."/>
            <person name="Kirsch R."/>
            <person name="Pauchet Y."/>
        </authorList>
    </citation>
    <scope>NUCLEOTIDE SEQUENCE</scope>
    <source>
        <strain evidence="2">RBIC_L_NR</strain>
    </source>
</reference>
<evidence type="ECO:0000313" key="3">
    <source>
        <dbReference type="Proteomes" id="UP001162156"/>
    </source>
</evidence>
<feature type="domain" description="Cns1/TTC4 wheel" evidence="1">
    <location>
        <begin position="2"/>
        <end position="57"/>
    </location>
</feature>
<dbReference type="Pfam" id="PF18972">
    <property type="entry name" value="Wheel"/>
    <property type="match status" value="1"/>
</dbReference>
<evidence type="ECO:0000313" key="2">
    <source>
        <dbReference type="EMBL" id="KAJ8938935.1"/>
    </source>
</evidence>
<dbReference type="AlphaFoldDB" id="A0AAV8XK50"/>
<dbReference type="Proteomes" id="UP001162156">
    <property type="component" value="Unassembled WGS sequence"/>
</dbReference>
<gene>
    <name evidence="2" type="ORF">NQ314_011287</name>
</gene>
<name>A0AAV8XK50_9CUCU</name>
<sequence>MEHLSLVFDTFPEWDEEKKYKLDDLNMYFESPKKKIFSVDINKILGDILTMKECVVLLILNSLIL</sequence>
<keyword evidence="3" id="KW-1185">Reference proteome</keyword>
<comment type="caution">
    <text evidence="2">The sequence shown here is derived from an EMBL/GenBank/DDBJ whole genome shotgun (WGS) entry which is preliminary data.</text>
</comment>
<dbReference type="GO" id="GO:0051879">
    <property type="term" value="F:Hsp90 protein binding"/>
    <property type="evidence" value="ECO:0007669"/>
    <property type="project" value="InterPro"/>
</dbReference>
<evidence type="ECO:0000259" key="1">
    <source>
        <dbReference type="Pfam" id="PF18972"/>
    </source>
</evidence>
<organism evidence="2 3">
    <name type="scientific">Rhamnusium bicolor</name>
    <dbReference type="NCBI Taxonomy" id="1586634"/>
    <lineage>
        <taxon>Eukaryota</taxon>
        <taxon>Metazoa</taxon>
        <taxon>Ecdysozoa</taxon>
        <taxon>Arthropoda</taxon>
        <taxon>Hexapoda</taxon>
        <taxon>Insecta</taxon>
        <taxon>Pterygota</taxon>
        <taxon>Neoptera</taxon>
        <taxon>Endopterygota</taxon>
        <taxon>Coleoptera</taxon>
        <taxon>Polyphaga</taxon>
        <taxon>Cucujiformia</taxon>
        <taxon>Chrysomeloidea</taxon>
        <taxon>Cerambycidae</taxon>
        <taxon>Lepturinae</taxon>
        <taxon>Rhagiini</taxon>
        <taxon>Rhamnusium</taxon>
    </lineage>
</organism>